<dbReference type="AlphaFoldDB" id="A0A8J9X2R8"/>
<accession>A0A8J9X2R8</accession>
<dbReference type="PANTHER" id="PTHR36960:SF1">
    <property type="entry name" value="SI:DKEY-32E6.3"/>
    <property type="match status" value="1"/>
</dbReference>
<name>A0A8J9X2R8_PHATR</name>
<reference evidence="1" key="1">
    <citation type="submission" date="2022-02" db="EMBL/GenBank/DDBJ databases">
        <authorList>
            <person name="Giguere J D."/>
        </authorList>
    </citation>
    <scope>NUCLEOTIDE SEQUENCE</scope>
    <source>
        <strain evidence="1">CCAP 1055/1</strain>
    </source>
</reference>
<organism evidence="1">
    <name type="scientific">Phaeodactylum tricornutum</name>
    <name type="common">Diatom</name>
    <dbReference type="NCBI Taxonomy" id="2850"/>
    <lineage>
        <taxon>Eukaryota</taxon>
        <taxon>Sar</taxon>
        <taxon>Stramenopiles</taxon>
        <taxon>Ochrophyta</taxon>
        <taxon>Bacillariophyta</taxon>
        <taxon>Bacillariophyceae</taxon>
        <taxon>Bacillariophycidae</taxon>
        <taxon>Naviculales</taxon>
        <taxon>Phaeodactylaceae</taxon>
        <taxon>Phaeodactylum</taxon>
    </lineage>
</organism>
<dbReference type="PANTHER" id="PTHR36960">
    <property type="entry name" value="SI:DKEY-32E6.3"/>
    <property type="match status" value="1"/>
</dbReference>
<dbReference type="Proteomes" id="UP000836788">
    <property type="component" value="Chromosome 16"/>
</dbReference>
<sequence length="381" mass="43716">MDSIAPIVSALEDTEEPNSASERLTADWKHRLVVHFDINETILVGDDAGGDTREDCIHKIIAKSAYVKIPFGYAGGSYEDNSNLEPTEWWNGLLIREEYDEKLALNRVPPLYTGWQWPPGCCPYYRTAFKNRARTFVNHHGSLYKSTYLRVEELLPIPDSKPGNAFAVFAHMLPAFFETVVKLSSRPQPYTLVFRTMGSDLEKIATAFNAFASGKHPNYPNFQREDLIISRHDLVEGRWSKEVDLDGNHVFQFWRAGEMIASGDAQVLDFLDSRSVCGIQDDYEFWKVHRHQPWAGKPVWIPRSKEVQHILLDDNIHNLSHDSIASTRVEREDGSFRTLSDKEIRDQQGIHLVRVPTVAPIFQPTWFLEQIDSAQRRFVSE</sequence>
<protein>
    <submittedName>
        <fullName evidence="1">Uncharacterized protein</fullName>
    </submittedName>
</protein>
<dbReference type="EMBL" id="OU594957">
    <property type="protein sequence ID" value="CAG9282142.1"/>
    <property type="molecule type" value="Genomic_DNA"/>
</dbReference>
<proteinExistence type="predicted"/>
<gene>
    <name evidence="1" type="ORF">PTTT1_LOCUS18691</name>
</gene>
<evidence type="ECO:0000313" key="1">
    <source>
        <dbReference type="EMBL" id="CAG9282142.1"/>
    </source>
</evidence>